<evidence type="ECO:0000259" key="6">
    <source>
        <dbReference type="Pfam" id="PF00725"/>
    </source>
</evidence>
<evidence type="ECO:0000256" key="2">
    <source>
        <dbReference type="ARBA" id="ARBA00009463"/>
    </source>
</evidence>
<organism evidence="8 9">
    <name type="scientific">Baia soyae</name>
    <dbReference type="NCBI Taxonomy" id="1544746"/>
    <lineage>
        <taxon>Bacteria</taxon>
        <taxon>Bacillati</taxon>
        <taxon>Bacillota</taxon>
        <taxon>Bacilli</taxon>
        <taxon>Bacillales</taxon>
        <taxon>Thermoactinomycetaceae</taxon>
        <taxon>Baia</taxon>
    </lineage>
</organism>
<accession>A0A4R2RS45</accession>
<dbReference type="PANTHER" id="PTHR48075">
    <property type="entry name" value="3-HYDROXYACYL-COA DEHYDROGENASE FAMILY PROTEIN"/>
    <property type="match status" value="1"/>
</dbReference>
<dbReference type="SUPFAM" id="SSF51735">
    <property type="entry name" value="NAD(P)-binding Rossmann-fold domains"/>
    <property type="match status" value="1"/>
</dbReference>
<feature type="domain" description="3-hydroxyacyl-CoA dehydrogenase C-terminal" evidence="6">
    <location>
        <begin position="187"/>
        <end position="283"/>
    </location>
</feature>
<evidence type="ECO:0000256" key="5">
    <source>
        <dbReference type="PIRSR" id="PIRSR000105-3"/>
    </source>
</evidence>
<dbReference type="GO" id="GO:0070403">
    <property type="term" value="F:NAD+ binding"/>
    <property type="evidence" value="ECO:0007669"/>
    <property type="project" value="InterPro"/>
</dbReference>
<dbReference type="InterPro" id="IPR036291">
    <property type="entry name" value="NAD(P)-bd_dom_sf"/>
</dbReference>
<feature type="domain" description="3-hydroxyacyl-CoA dehydrogenase NAD binding" evidence="7">
    <location>
        <begin position="6"/>
        <end position="182"/>
    </location>
</feature>
<comment type="similarity">
    <text evidence="2">Belongs to the 3-hydroxyacyl-CoA dehydrogenase family.</text>
</comment>
<dbReference type="InterPro" id="IPR022694">
    <property type="entry name" value="3-OHacyl-CoA_DH"/>
</dbReference>
<dbReference type="RefSeq" id="WP_279388948.1">
    <property type="nucleotide sequence ID" value="NZ_SLXV01000021.1"/>
</dbReference>
<dbReference type="Gene3D" id="3.40.50.720">
    <property type="entry name" value="NAD(P)-binding Rossmann-like Domain"/>
    <property type="match status" value="1"/>
</dbReference>
<evidence type="ECO:0000256" key="4">
    <source>
        <dbReference type="PIRSR" id="PIRSR000105-1"/>
    </source>
</evidence>
<sequence>MDQIQQVVVVGGGVMGAGIAELLASKRFETTILEKDPQAVEQAKRSVVHSLDRKLAKWGITEAEKKIILSNMHFSADPNVLRDADFVIESVDEDMQIKKEIYQLCDQFCRPEVVFASNTSTLSLTEIAAMTQYPEKVIGLHFVYPVPTIPVVEVVRGLKTSDQTVNMVRKLLPEWGLSAVEVFESPGFVTTRMIVLMINEATNILMEGVATVEEIDRAMKLGYQFHAGPFEMADRFGLDSVLAALEQLFREFGEPKFRPAPLLKKMVRAKQLGVKTGEGFFRYDQEGIRMSDGEGSVS</sequence>
<dbReference type="PIRSF" id="PIRSF000105">
    <property type="entry name" value="HCDH"/>
    <property type="match status" value="1"/>
</dbReference>
<name>A0A4R2RS45_9BACL</name>
<keyword evidence="9" id="KW-1185">Reference proteome</keyword>
<dbReference type="GO" id="GO:0008691">
    <property type="term" value="F:3-hydroxybutyryl-CoA dehydrogenase activity"/>
    <property type="evidence" value="ECO:0007669"/>
    <property type="project" value="TreeGrafter"/>
</dbReference>
<comment type="pathway">
    <text evidence="1">Lipid metabolism; butanoate metabolism.</text>
</comment>
<feature type="binding site" evidence="5">
    <location>
        <position position="50"/>
    </location>
    <ligand>
        <name>CoA</name>
        <dbReference type="ChEBI" id="CHEBI:57287"/>
    </ligand>
</feature>
<dbReference type="Pfam" id="PF00725">
    <property type="entry name" value="3HCDH"/>
    <property type="match status" value="1"/>
</dbReference>
<evidence type="ECO:0000256" key="3">
    <source>
        <dbReference type="ARBA" id="ARBA00023002"/>
    </source>
</evidence>
<dbReference type="SUPFAM" id="SSF48179">
    <property type="entry name" value="6-phosphogluconate dehydrogenase C-terminal domain-like"/>
    <property type="match status" value="1"/>
</dbReference>
<dbReference type="PANTHER" id="PTHR48075:SF5">
    <property type="entry name" value="3-HYDROXYBUTYRYL-COA DEHYDROGENASE"/>
    <property type="match status" value="1"/>
</dbReference>
<evidence type="ECO:0000259" key="7">
    <source>
        <dbReference type="Pfam" id="PF02737"/>
    </source>
</evidence>
<feature type="binding site" evidence="5">
    <location>
        <position position="120"/>
    </location>
    <ligand>
        <name>CoA</name>
        <dbReference type="ChEBI" id="CHEBI:57287"/>
    </ligand>
</feature>
<gene>
    <name evidence="8" type="ORF">EDD57_12113</name>
</gene>
<keyword evidence="3" id="KW-0560">Oxidoreductase</keyword>
<evidence type="ECO:0000313" key="8">
    <source>
        <dbReference type="EMBL" id="TCP67072.1"/>
    </source>
</evidence>
<evidence type="ECO:0000256" key="1">
    <source>
        <dbReference type="ARBA" id="ARBA00005086"/>
    </source>
</evidence>
<dbReference type="FunFam" id="3.40.50.720:FF:000009">
    <property type="entry name" value="Fatty oxidation complex, alpha subunit"/>
    <property type="match status" value="1"/>
</dbReference>
<dbReference type="Gene3D" id="1.10.1040.10">
    <property type="entry name" value="N-(1-d-carboxylethyl)-l-norvaline Dehydrogenase, domain 2"/>
    <property type="match status" value="1"/>
</dbReference>
<evidence type="ECO:0000313" key="9">
    <source>
        <dbReference type="Proteomes" id="UP000294746"/>
    </source>
</evidence>
<protein>
    <submittedName>
        <fullName evidence="8">3-hydroxybutyryl-CoA dehydrogenase</fullName>
    </submittedName>
</protein>
<comment type="caution">
    <text evidence="8">The sequence shown here is derived from an EMBL/GenBank/DDBJ whole genome shotgun (WGS) entry which is preliminary data.</text>
</comment>
<dbReference type="InterPro" id="IPR006176">
    <property type="entry name" value="3-OHacyl-CoA_DH_NAD-bd"/>
</dbReference>
<dbReference type="InterPro" id="IPR006108">
    <property type="entry name" value="3HC_DH_C"/>
</dbReference>
<dbReference type="AlphaFoldDB" id="A0A4R2RS45"/>
<dbReference type="InterPro" id="IPR013328">
    <property type="entry name" value="6PGD_dom2"/>
</dbReference>
<feature type="binding site" evidence="5">
    <location>
        <position position="57"/>
    </location>
    <ligand>
        <name>CoA</name>
        <dbReference type="ChEBI" id="CHEBI:57287"/>
    </ligand>
</feature>
<dbReference type="GO" id="GO:0006635">
    <property type="term" value="P:fatty acid beta-oxidation"/>
    <property type="evidence" value="ECO:0007669"/>
    <property type="project" value="TreeGrafter"/>
</dbReference>
<proteinExistence type="inferred from homology"/>
<dbReference type="Pfam" id="PF02737">
    <property type="entry name" value="3HCDH_N"/>
    <property type="match status" value="1"/>
</dbReference>
<feature type="site" description="Important for catalytic activity" evidence="4">
    <location>
        <position position="141"/>
    </location>
</feature>
<reference evidence="8 9" key="1">
    <citation type="submission" date="2019-03" db="EMBL/GenBank/DDBJ databases">
        <title>Genomic Encyclopedia of Type Strains, Phase IV (KMG-IV): sequencing the most valuable type-strain genomes for metagenomic binning, comparative biology and taxonomic classification.</title>
        <authorList>
            <person name="Goeker M."/>
        </authorList>
    </citation>
    <scope>NUCLEOTIDE SEQUENCE [LARGE SCALE GENOMIC DNA]</scope>
    <source>
        <strain evidence="8 9">DSM 46831</strain>
    </source>
</reference>
<dbReference type="EMBL" id="SLXV01000021">
    <property type="protein sequence ID" value="TCP67072.1"/>
    <property type="molecule type" value="Genomic_DNA"/>
</dbReference>
<dbReference type="InterPro" id="IPR008927">
    <property type="entry name" value="6-PGluconate_DH-like_C_sf"/>
</dbReference>
<dbReference type="Proteomes" id="UP000294746">
    <property type="component" value="Unassembled WGS sequence"/>
</dbReference>